<dbReference type="Proteomes" id="UP000051660">
    <property type="component" value="Unassembled WGS sequence"/>
</dbReference>
<dbReference type="InterPro" id="IPR012001">
    <property type="entry name" value="Thiamin_PyroP_enz_TPP-bd_dom"/>
</dbReference>
<proteinExistence type="inferred from homology"/>
<dbReference type="GO" id="GO:0030976">
    <property type="term" value="F:thiamine pyrophosphate binding"/>
    <property type="evidence" value="ECO:0007669"/>
    <property type="project" value="InterPro"/>
</dbReference>
<dbReference type="GO" id="GO:0005948">
    <property type="term" value="C:acetolactate synthase complex"/>
    <property type="evidence" value="ECO:0007669"/>
    <property type="project" value="TreeGrafter"/>
</dbReference>
<dbReference type="CDD" id="cd00568">
    <property type="entry name" value="TPP_enzymes"/>
    <property type="match status" value="1"/>
</dbReference>
<dbReference type="EMBL" id="LLYB01000125">
    <property type="protein sequence ID" value="KRR16760.1"/>
    <property type="molecule type" value="Genomic_DNA"/>
</dbReference>
<dbReference type="InterPro" id="IPR029035">
    <property type="entry name" value="DHS-like_NAD/FAD-binding_dom"/>
</dbReference>
<dbReference type="InterPro" id="IPR029061">
    <property type="entry name" value="THDP-binding"/>
</dbReference>
<dbReference type="PROSITE" id="PS00187">
    <property type="entry name" value="TPP_ENZYMES"/>
    <property type="match status" value="1"/>
</dbReference>
<keyword evidence="2 3" id="KW-0786">Thiamine pyrophosphate</keyword>
<dbReference type="GO" id="GO:0050660">
    <property type="term" value="F:flavin adenine dinucleotide binding"/>
    <property type="evidence" value="ECO:0007669"/>
    <property type="project" value="TreeGrafter"/>
</dbReference>
<dbReference type="RefSeq" id="WP_057862528.1">
    <property type="nucleotide sequence ID" value="NZ_LLYB01000125.1"/>
</dbReference>
<dbReference type="Pfam" id="PF02776">
    <property type="entry name" value="TPP_enzyme_N"/>
    <property type="match status" value="1"/>
</dbReference>
<comment type="caution">
    <text evidence="7">The sequence shown here is derived from an EMBL/GenBank/DDBJ whole genome shotgun (WGS) entry which is preliminary data.</text>
</comment>
<sequence length="556" mass="59247">MVFRVADLIVDILIAHGVDRAFSVPGESFLALLDALYERDEIDLVTCRHEGSASLAAVADAKLTGRAAVVMASRGPGASNAAIGLHVASQEAIPLVLLVGQVETPNLNRDAVQEIDTARAFNGLTKWSVRLETAAQVPEMMARAFSVALSGTPGPVVIELPADVLEMDAGLLSARAHGVARAEPSRAAVEQAATLLSDAERPILLVGGECRTAEFREDLVALSEHWNVPVAVTTKMQDQYPNDHRLWIGHLGFFLSPAHVGLFERADLIVAVGTRLGDLSSLGFRFPRKSPTSQPLIHVYPDPNAIGTHFHTDLPIVASAHPFVRSSLELPIVMRERDEWIEAVAKVRDAVHGWPERRIPSADVLGHAVAAIAKLSRADAVVTTDSGNFAGWVHRIFRFRPSARLLGSACGAMGSGVPSALSAGLRYPKRQVIAFCGDGGFLMTGNELATAVARRLNITIVISNNQSYGTIRTHQERAFPKRPWGTDLSNPDFAALARAFGAQGYTITSAAQAADVVAEAMSANGPVVIEVRSDVCQTIDRSLAAVSADVHGAPVA</sequence>
<reference evidence="7 8" key="1">
    <citation type="submission" date="2014-03" db="EMBL/GenBank/DDBJ databases">
        <title>Bradyrhizobium valentinum sp. nov., isolated from effective nodules of Lupinus mariae-josephae, a lupine endemic of basic-lime soils in Eastern Spain.</title>
        <authorList>
            <person name="Duran D."/>
            <person name="Rey L."/>
            <person name="Navarro A."/>
            <person name="Busquets A."/>
            <person name="Imperial J."/>
            <person name="Ruiz-Argueso T."/>
        </authorList>
    </citation>
    <scope>NUCLEOTIDE SEQUENCE [LARGE SCALE GENOMIC DNA]</scope>
    <source>
        <strain evidence="7 8">CCBAU 23086</strain>
    </source>
</reference>
<protein>
    <submittedName>
        <fullName evidence="7">Decarboxylase</fullName>
    </submittedName>
</protein>
<dbReference type="PANTHER" id="PTHR18968">
    <property type="entry name" value="THIAMINE PYROPHOSPHATE ENZYMES"/>
    <property type="match status" value="1"/>
</dbReference>
<organism evidence="7 8">
    <name type="scientific">Bradyrhizobium lablabi</name>
    <dbReference type="NCBI Taxonomy" id="722472"/>
    <lineage>
        <taxon>Bacteria</taxon>
        <taxon>Pseudomonadati</taxon>
        <taxon>Pseudomonadota</taxon>
        <taxon>Alphaproteobacteria</taxon>
        <taxon>Hyphomicrobiales</taxon>
        <taxon>Nitrobacteraceae</taxon>
        <taxon>Bradyrhizobium</taxon>
    </lineage>
</organism>
<dbReference type="Gene3D" id="3.40.50.970">
    <property type="match status" value="2"/>
</dbReference>
<dbReference type="Gene3D" id="3.40.50.1220">
    <property type="entry name" value="TPP-binding domain"/>
    <property type="match status" value="1"/>
</dbReference>
<dbReference type="InterPro" id="IPR045229">
    <property type="entry name" value="TPP_enz"/>
</dbReference>
<evidence type="ECO:0000259" key="5">
    <source>
        <dbReference type="Pfam" id="PF02775"/>
    </source>
</evidence>
<evidence type="ECO:0000313" key="7">
    <source>
        <dbReference type="EMBL" id="KRR16760.1"/>
    </source>
</evidence>
<feature type="domain" description="Thiamine pyrophosphate enzyme central" evidence="4">
    <location>
        <begin position="189"/>
        <end position="325"/>
    </location>
</feature>
<comment type="similarity">
    <text evidence="1 3">Belongs to the TPP enzyme family.</text>
</comment>
<gene>
    <name evidence="7" type="ORF">CQ14_14305</name>
</gene>
<dbReference type="SUPFAM" id="SSF52467">
    <property type="entry name" value="DHS-like NAD/FAD-binding domain"/>
    <property type="match status" value="1"/>
</dbReference>
<dbReference type="CDD" id="cd07035">
    <property type="entry name" value="TPP_PYR_POX_like"/>
    <property type="match status" value="1"/>
</dbReference>
<dbReference type="PANTHER" id="PTHR18968:SF120">
    <property type="entry name" value="ACETOLACTATE SYNTHASE LARGE SUBUNIT"/>
    <property type="match status" value="1"/>
</dbReference>
<name>A0A0R3M9M2_9BRAD</name>
<dbReference type="AlphaFoldDB" id="A0A0R3M9M2"/>
<feature type="domain" description="Thiamine pyrophosphate enzyme TPP-binding" evidence="5">
    <location>
        <begin position="385"/>
        <end position="531"/>
    </location>
</feature>
<dbReference type="FunFam" id="3.40.50.970:FF:000007">
    <property type="entry name" value="Acetolactate synthase"/>
    <property type="match status" value="1"/>
</dbReference>
<dbReference type="NCBIfam" id="NF006052">
    <property type="entry name" value="PRK08199.1"/>
    <property type="match status" value="1"/>
</dbReference>
<dbReference type="GO" id="GO:0009097">
    <property type="term" value="P:isoleucine biosynthetic process"/>
    <property type="evidence" value="ECO:0007669"/>
    <property type="project" value="TreeGrafter"/>
</dbReference>
<evidence type="ECO:0000256" key="2">
    <source>
        <dbReference type="ARBA" id="ARBA00023052"/>
    </source>
</evidence>
<dbReference type="SUPFAM" id="SSF52518">
    <property type="entry name" value="Thiamin diphosphate-binding fold (THDP-binding)"/>
    <property type="match status" value="2"/>
</dbReference>
<evidence type="ECO:0000259" key="6">
    <source>
        <dbReference type="Pfam" id="PF02776"/>
    </source>
</evidence>
<dbReference type="OrthoDB" id="4494979at2"/>
<dbReference type="GO" id="GO:0003984">
    <property type="term" value="F:acetolactate synthase activity"/>
    <property type="evidence" value="ECO:0007669"/>
    <property type="project" value="TreeGrafter"/>
</dbReference>
<dbReference type="InterPro" id="IPR000399">
    <property type="entry name" value="TPP-bd_CS"/>
</dbReference>
<dbReference type="Pfam" id="PF00205">
    <property type="entry name" value="TPP_enzyme_M"/>
    <property type="match status" value="1"/>
</dbReference>
<dbReference type="GO" id="GO:0009099">
    <property type="term" value="P:L-valine biosynthetic process"/>
    <property type="evidence" value="ECO:0007669"/>
    <property type="project" value="TreeGrafter"/>
</dbReference>
<evidence type="ECO:0000256" key="1">
    <source>
        <dbReference type="ARBA" id="ARBA00007812"/>
    </source>
</evidence>
<evidence type="ECO:0000313" key="8">
    <source>
        <dbReference type="Proteomes" id="UP000051660"/>
    </source>
</evidence>
<dbReference type="InterPro" id="IPR012000">
    <property type="entry name" value="Thiamin_PyroP_enz_cen_dom"/>
</dbReference>
<dbReference type="GO" id="GO:0000287">
    <property type="term" value="F:magnesium ion binding"/>
    <property type="evidence" value="ECO:0007669"/>
    <property type="project" value="InterPro"/>
</dbReference>
<evidence type="ECO:0000256" key="3">
    <source>
        <dbReference type="RuleBase" id="RU362132"/>
    </source>
</evidence>
<accession>A0A0R3M9M2</accession>
<evidence type="ECO:0000259" key="4">
    <source>
        <dbReference type="Pfam" id="PF00205"/>
    </source>
</evidence>
<feature type="domain" description="Thiamine pyrophosphate enzyme N-terminal TPP-binding" evidence="6">
    <location>
        <begin position="4"/>
        <end position="118"/>
    </location>
</feature>
<dbReference type="InterPro" id="IPR011766">
    <property type="entry name" value="TPP_enzyme_TPP-bd"/>
</dbReference>
<dbReference type="Pfam" id="PF02775">
    <property type="entry name" value="TPP_enzyme_C"/>
    <property type="match status" value="1"/>
</dbReference>